<dbReference type="NCBIfam" id="TIGR00756">
    <property type="entry name" value="PPR"/>
    <property type="match status" value="2"/>
</dbReference>
<keyword evidence="6" id="KW-0804">Transcription</keyword>
<feature type="domain" description="RWP-RK" evidence="10">
    <location>
        <begin position="175"/>
        <end position="260"/>
    </location>
</feature>
<keyword evidence="5" id="KW-0238">DNA-binding</keyword>
<organism evidence="11 12">
    <name type="scientific">Punica granatum</name>
    <name type="common">Pomegranate</name>
    <dbReference type="NCBI Taxonomy" id="22663"/>
    <lineage>
        <taxon>Eukaryota</taxon>
        <taxon>Viridiplantae</taxon>
        <taxon>Streptophyta</taxon>
        <taxon>Embryophyta</taxon>
        <taxon>Tracheophyta</taxon>
        <taxon>Spermatophyta</taxon>
        <taxon>Magnoliopsida</taxon>
        <taxon>eudicotyledons</taxon>
        <taxon>Gunneridae</taxon>
        <taxon>Pentapetalae</taxon>
        <taxon>rosids</taxon>
        <taxon>malvids</taxon>
        <taxon>Myrtales</taxon>
        <taxon>Lythraceae</taxon>
        <taxon>Punica</taxon>
    </lineage>
</organism>
<accession>A0A2I0K542</accession>
<evidence type="ECO:0000256" key="9">
    <source>
        <dbReference type="SAM" id="MobiDB-lite"/>
    </source>
</evidence>
<dbReference type="PROSITE" id="PS51375">
    <property type="entry name" value="PPR"/>
    <property type="match status" value="2"/>
</dbReference>
<feature type="non-terminal residue" evidence="11">
    <location>
        <position position="538"/>
    </location>
</feature>
<dbReference type="AlphaFoldDB" id="A0A2I0K542"/>
<keyword evidence="4" id="KW-0175">Coiled coil</keyword>
<dbReference type="Gene3D" id="1.25.40.10">
    <property type="entry name" value="Tetratricopeptide repeat domain"/>
    <property type="match status" value="2"/>
</dbReference>
<evidence type="ECO:0000256" key="3">
    <source>
        <dbReference type="ARBA" id="ARBA00023015"/>
    </source>
</evidence>
<name>A0A2I0K542_PUNGR</name>
<protein>
    <recommendedName>
        <fullName evidence="10">RWP-RK domain-containing protein</fullName>
    </recommendedName>
</protein>
<evidence type="ECO:0000256" key="7">
    <source>
        <dbReference type="ARBA" id="ARBA00023242"/>
    </source>
</evidence>
<evidence type="ECO:0000256" key="1">
    <source>
        <dbReference type="ARBA" id="ARBA00004049"/>
    </source>
</evidence>
<evidence type="ECO:0000256" key="6">
    <source>
        <dbReference type="ARBA" id="ARBA00023163"/>
    </source>
</evidence>
<feature type="region of interest" description="Disordered" evidence="9">
    <location>
        <begin position="143"/>
        <end position="167"/>
    </location>
</feature>
<dbReference type="InterPro" id="IPR044607">
    <property type="entry name" value="RKD-like"/>
</dbReference>
<dbReference type="GO" id="GO:0003677">
    <property type="term" value="F:DNA binding"/>
    <property type="evidence" value="ECO:0007669"/>
    <property type="project" value="UniProtKB-KW"/>
</dbReference>
<evidence type="ECO:0000256" key="5">
    <source>
        <dbReference type="ARBA" id="ARBA00023125"/>
    </source>
</evidence>
<dbReference type="Pfam" id="PF02042">
    <property type="entry name" value="RWP-RK"/>
    <property type="match status" value="1"/>
</dbReference>
<dbReference type="InterPro" id="IPR011990">
    <property type="entry name" value="TPR-like_helical_dom_sf"/>
</dbReference>
<dbReference type="STRING" id="22663.A0A2I0K542"/>
<evidence type="ECO:0000256" key="2">
    <source>
        <dbReference type="ARBA" id="ARBA00022737"/>
    </source>
</evidence>
<evidence type="ECO:0000256" key="4">
    <source>
        <dbReference type="ARBA" id="ARBA00023054"/>
    </source>
</evidence>
<dbReference type="Pfam" id="PF13041">
    <property type="entry name" value="PPR_2"/>
    <property type="match status" value="1"/>
</dbReference>
<keyword evidence="12" id="KW-1185">Reference proteome</keyword>
<sequence length="538" mass="60104">MATHPVPVKQEPLAGYDYEDPSMFSIELLPSLKLRGSGGFTSCWDLQCYHPDGVFYHGFDAGAASSSSSMASLSFLADQVSWYPPTTWDIVPQQETLPLPFPVAAEMGSESGINANKGMGALVSEEETGAFLGFDEEQFLLLPSNDGGTADEEEEEKPNSVEWTSPTLLPLTGGKSSAAEKPISSGDSIRTTITRETIARYFYMPITEAAKELNIGVTLLKKRCRELGISRWPHRKLMSIESLIKNVKVPSSVHVLLLFVFASTHHGRVALPRHTASYALLGFKSERQMRLLWRSFLGRRRSPWLLLFRRRRSSSSVSCLAGSATAASQFPLSLRPPTAAPIYHQDLVSRIKSCTHKTHLLQIHAHLIRTHDLSPSHSLKLYNTLIRAFSMSDSPEEGFRLYREIRRRGIQVDPVSSSFAIKCCVKFQYLFGGVQVHGRILTDGHHRDGLLLATLMNLYSACKRFEDGRKVFDEIPCRDTVSWNVLISCYVRNKRTRDALELFDLMLNADLGCKPDHVTCLHLLQACANLNALEFGEK</sequence>
<feature type="repeat" description="PPR" evidence="8">
    <location>
        <begin position="479"/>
        <end position="513"/>
    </location>
</feature>
<gene>
    <name evidence="11" type="ORF">CRG98_016445</name>
</gene>
<dbReference type="Pfam" id="PF01535">
    <property type="entry name" value="PPR"/>
    <property type="match status" value="1"/>
</dbReference>
<keyword evidence="2" id="KW-0677">Repeat</keyword>
<dbReference type="EMBL" id="PGOL01000900">
    <property type="protein sequence ID" value="PKI63260.1"/>
    <property type="molecule type" value="Genomic_DNA"/>
</dbReference>
<dbReference type="PANTHER" id="PTHR46373:SF2">
    <property type="entry name" value="RWP-RK DOMAIN-CONTAINING PROTEIN"/>
    <property type="match status" value="1"/>
</dbReference>
<evidence type="ECO:0000313" key="12">
    <source>
        <dbReference type="Proteomes" id="UP000233551"/>
    </source>
</evidence>
<dbReference type="PANTHER" id="PTHR46373">
    <property type="entry name" value="PROTEIN RKD4"/>
    <property type="match status" value="1"/>
</dbReference>
<proteinExistence type="predicted"/>
<dbReference type="InterPro" id="IPR002885">
    <property type="entry name" value="PPR_rpt"/>
</dbReference>
<keyword evidence="3" id="KW-0805">Transcription regulation</keyword>
<evidence type="ECO:0000256" key="8">
    <source>
        <dbReference type="PROSITE-ProRule" id="PRU00708"/>
    </source>
</evidence>
<dbReference type="PROSITE" id="PS51519">
    <property type="entry name" value="RWP_RK"/>
    <property type="match status" value="1"/>
</dbReference>
<dbReference type="InterPro" id="IPR003035">
    <property type="entry name" value="RWP-RK_dom"/>
</dbReference>
<comment type="function">
    <text evidence="1">Putative transcription factor.</text>
</comment>
<reference evidence="11 12" key="1">
    <citation type="submission" date="2017-11" db="EMBL/GenBank/DDBJ databases">
        <title>De-novo sequencing of pomegranate (Punica granatum L.) genome.</title>
        <authorList>
            <person name="Akparov Z."/>
            <person name="Amiraslanov A."/>
            <person name="Hajiyeva S."/>
            <person name="Abbasov M."/>
            <person name="Kaur K."/>
            <person name="Hamwieh A."/>
            <person name="Solovyev V."/>
            <person name="Salamov A."/>
            <person name="Braich B."/>
            <person name="Kosarev P."/>
            <person name="Mahmoud A."/>
            <person name="Hajiyev E."/>
            <person name="Babayeva S."/>
            <person name="Izzatullayeva V."/>
            <person name="Mammadov A."/>
            <person name="Mammadov A."/>
            <person name="Sharifova S."/>
            <person name="Ojaghi J."/>
            <person name="Eynullazada K."/>
            <person name="Bayramov B."/>
            <person name="Abdulazimova A."/>
            <person name="Shahmuradov I."/>
        </authorList>
    </citation>
    <scope>NUCLEOTIDE SEQUENCE [LARGE SCALE GENOMIC DNA]</scope>
    <source>
        <strain evidence="12">cv. AG2017</strain>
        <tissue evidence="11">Leaf</tissue>
    </source>
</reference>
<evidence type="ECO:0000259" key="10">
    <source>
        <dbReference type="PROSITE" id="PS51519"/>
    </source>
</evidence>
<evidence type="ECO:0000313" key="11">
    <source>
        <dbReference type="EMBL" id="PKI63260.1"/>
    </source>
</evidence>
<comment type="caution">
    <text evidence="11">The sequence shown here is derived from an EMBL/GenBank/DDBJ whole genome shotgun (WGS) entry which is preliminary data.</text>
</comment>
<keyword evidence="7" id="KW-0539">Nucleus</keyword>
<feature type="repeat" description="PPR" evidence="8">
    <location>
        <begin position="378"/>
        <end position="412"/>
    </location>
</feature>
<dbReference type="GO" id="GO:0003700">
    <property type="term" value="F:DNA-binding transcription factor activity"/>
    <property type="evidence" value="ECO:0007669"/>
    <property type="project" value="InterPro"/>
</dbReference>
<dbReference type="Proteomes" id="UP000233551">
    <property type="component" value="Unassembled WGS sequence"/>
</dbReference>